<dbReference type="AlphaFoldDB" id="A0A1R0FBP0"/>
<keyword evidence="12" id="KW-1185">Reference proteome</keyword>
<name>A0A1R0FBP0_9HYPH</name>
<dbReference type="Gene3D" id="3.90.1150.10">
    <property type="entry name" value="Aspartate Aminotransferase, domain 1"/>
    <property type="match status" value="1"/>
</dbReference>
<proteinExistence type="inferred from homology"/>
<dbReference type="NCBIfam" id="TIGR01141">
    <property type="entry name" value="hisC"/>
    <property type="match status" value="1"/>
</dbReference>
<sequence>MKKDVIVDRPQPRKGILDIAAYVPGSSEVKNTKKVFKLSSNESPLGPCPAAIDAYRQAAAHLELYPDGSATPLLEAISEVTGLARSNLMAGNGSDDLLGLLANTYLTAGDEGIMTEHGFGVYEIQIRGTGAKPVIVKEKDCRIDIDAILDAVTERTKIVFIANPGNPTGTYLTATEVKRLHAGLPKNVLLVLDGAYAEFVTEDDYDTGVELVSANENVVMTRTFSKIYGLAGLRVGWMYAPLHVIDAVNRIRGAFNVSVPAQAAASVAFRDRAYIQNAIAYNSKWRSWLTHEIEALGLKVTPSVTNFLLIHFPADKEKSAAQADDYLKANGYILRRVTGYGFPNALRLSIGSEEANRGVIATLKNFLK</sequence>
<keyword evidence="5 9" id="KW-0032">Aminotransferase</keyword>
<dbReference type="InterPro" id="IPR004839">
    <property type="entry name" value="Aminotransferase_I/II_large"/>
</dbReference>
<keyword evidence="6 9" id="KW-0808">Transferase</keyword>
<evidence type="ECO:0000256" key="1">
    <source>
        <dbReference type="ARBA" id="ARBA00001933"/>
    </source>
</evidence>
<dbReference type="InterPro" id="IPR015424">
    <property type="entry name" value="PyrdxlP-dep_Trfase"/>
</dbReference>
<evidence type="ECO:0000256" key="3">
    <source>
        <dbReference type="ARBA" id="ARBA00007970"/>
    </source>
</evidence>
<dbReference type="Pfam" id="PF00155">
    <property type="entry name" value="Aminotran_1_2"/>
    <property type="match status" value="1"/>
</dbReference>
<evidence type="ECO:0000256" key="4">
    <source>
        <dbReference type="ARBA" id="ARBA00011738"/>
    </source>
</evidence>
<dbReference type="RefSeq" id="WP_075869466.1">
    <property type="nucleotide sequence ID" value="NZ_CALYQA010000002.1"/>
</dbReference>
<dbReference type="EC" id="2.6.1.9" evidence="9"/>
<feature type="domain" description="Aminotransferase class I/classII large" evidence="10">
    <location>
        <begin position="34"/>
        <end position="360"/>
    </location>
</feature>
<dbReference type="InterPro" id="IPR015421">
    <property type="entry name" value="PyrdxlP-dep_Trfase_major"/>
</dbReference>
<dbReference type="EMBL" id="LXYT01000001">
    <property type="protein sequence ID" value="OLY44319.1"/>
    <property type="molecule type" value="Genomic_DNA"/>
</dbReference>
<evidence type="ECO:0000256" key="7">
    <source>
        <dbReference type="ARBA" id="ARBA00022898"/>
    </source>
</evidence>
<dbReference type="GO" id="GO:0030170">
    <property type="term" value="F:pyridoxal phosphate binding"/>
    <property type="evidence" value="ECO:0007669"/>
    <property type="project" value="InterPro"/>
</dbReference>
<dbReference type="InterPro" id="IPR015422">
    <property type="entry name" value="PyrdxlP-dep_Trfase_small"/>
</dbReference>
<evidence type="ECO:0000259" key="10">
    <source>
        <dbReference type="Pfam" id="PF00155"/>
    </source>
</evidence>
<keyword evidence="9" id="KW-0028">Amino-acid biosynthesis</keyword>
<dbReference type="SUPFAM" id="SSF53383">
    <property type="entry name" value="PLP-dependent transferases"/>
    <property type="match status" value="1"/>
</dbReference>
<evidence type="ECO:0000256" key="2">
    <source>
        <dbReference type="ARBA" id="ARBA00005011"/>
    </source>
</evidence>
<gene>
    <name evidence="9" type="primary">hisC</name>
    <name evidence="11" type="ORF">PEB0149_017880</name>
</gene>
<evidence type="ECO:0000256" key="9">
    <source>
        <dbReference type="HAMAP-Rule" id="MF_01023"/>
    </source>
</evidence>
<evidence type="ECO:0000256" key="8">
    <source>
        <dbReference type="ARBA" id="ARBA00047481"/>
    </source>
</evidence>
<keyword evidence="9" id="KW-0368">Histidine biosynthesis</keyword>
<dbReference type="PANTHER" id="PTHR43643">
    <property type="entry name" value="HISTIDINOL-PHOSPHATE AMINOTRANSFERASE 2"/>
    <property type="match status" value="1"/>
</dbReference>
<evidence type="ECO:0000313" key="11">
    <source>
        <dbReference type="EMBL" id="OLY44319.1"/>
    </source>
</evidence>
<feature type="modified residue" description="N6-(pyridoxal phosphate)lysine" evidence="9">
    <location>
        <position position="226"/>
    </location>
</feature>
<comment type="pathway">
    <text evidence="2 9">Amino-acid biosynthesis; L-histidine biosynthesis; L-histidine from 5-phospho-alpha-D-ribose 1-diphosphate: step 7/9.</text>
</comment>
<comment type="cofactor">
    <cofactor evidence="1 9">
        <name>pyridoxal 5'-phosphate</name>
        <dbReference type="ChEBI" id="CHEBI:597326"/>
    </cofactor>
</comment>
<dbReference type="UniPathway" id="UPA00031">
    <property type="reaction ID" value="UER00012"/>
</dbReference>
<evidence type="ECO:0000313" key="12">
    <source>
        <dbReference type="Proteomes" id="UP000187344"/>
    </source>
</evidence>
<dbReference type="GO" id="GO:0004400">
    <property type="term" value="F:histidinol-phosphate transaminase activity"/>
    <property type="evidence" value="ECO:0007669"/>
    <property type="project" value="UniProtKB-UniRule"/>
</dbReference>
<protein>
    <recommendedName>
        <fullName evidence="9">Histidinol-phosphate aminotransferase</fullName>
        <ecNumber evidence="9">2.6.1.9</ecNumber>
    </recommendedName>
    <alternativeName>
        <fullName evidence="9">Imidazole acetol-phosphate transaminase</fullName>
    </alternativeName>
</protein>
<comment type="catalytic activity">
    <reaction evidence="8 9">
        <text>L-histidinol phosphate + 2-oxoglutarate = 3-(imidazol-4-yl)-2-oxopropyl phosphate + L-glutamate</text>
        <dbReference type="Rhea" id="RHEA:23744"/>
        <dbReference type="ChEBI" id="CHEBI:16810"/>
        <dbReference type="ChEBI" id="CHEBI:29985"/>
        <dbReference type="ChEBI" id="CHEBI:57766"/>
        <dbReference type="ChEBI" id="CHEBI:57980"/>
        <dbReference type="EC" id="2.6.1.9"/>
    </reaction>
</comment>
<organism evidence="11 12">
    <name type="scientific">Bartonella apis</name>
    <dbReference type="NCBI Taxonomy" id="1686310"/>
    <lineage>
        <taxon>Bacteria</taxon>
        <taxon>Pseudomonadati</taxon>
        <taxon>Pseudomonadota</taxon>
        <taxon>Alphaproteobacteria</taxon>
        <taxon>Hyphomicrobiales</taxon>
        <taxon>Bartonellaceae</taxon>
        <taxon>Bartonella</taxon>
    </lineage>
</organism>
<reference evidence="11 12" key="1">
    <citation type="submission" date="2016-12" db="EMBL/GenBank/DDBJ databases">
        <title>Comparative genomics of Bartonella apis.</title>
        <authorList>
            <person name="Engel P."/>
        </authorList>
    </citation>
    <scope>NUCLEOTIDE SEQUENCE [LARGE SCALE GENOMIC DNA]</scope>
    <source>
        <strain evidence="11 12">PEB0149</strain>
    </source>
</reference>
<dbReference type="GeneID" id="92991055"/>
<evidence type="ECO:0000256" key="6">
    <source>
        <dbReference type="ARBA" id="ARBA00022679"/>
    </source>
</evidence>
<keyword evidence="7 9" id="KW-0663">Pyridoxal phosphate</keyword>
<comment type="subunit">
    <text evidence="4 9">Homodimer.</text>
</comment>
<dbReference type="GO" id="GO:0000105">
    <property type="term" value="P:L-histidine biosynthetic process"/>
    <property type="evidence" value="ECO:0007669"/>
    <property type="project" value="UniProtKB-UniRule"/>
</dbReference>
<dbReference type="InterPro" id="IPR050106">
    <property type="entry name" value="HistidinolP_aminotransfase"/>
</dbReference>
<dbReference type="HAMAP" id="MF_01023">
    <property type="entry name" value="HisC_aminotrans_2"/>
    <property type="match status" value="1"/>
</dbReference>
<dbReference type="InterPro" id="IPR005861">
    <property type="entry name" value="HisP_aminotrans"/>
</dbReference>
<evidence type="ECO:0000256" key="5">
    <source>
        <dbReference type="ARBA" id="ARBA00022576"/>
    </source>
</evidence>
<comment type="similarity">
    <text evidence="3 9">Belongs to the class-II pyridoxal-phosphate-dependent aminotransferase family. Histidinol-phosphate aminotransferase subfamily.</text>
</comment>
<dbReference type="OrthoDB" id="9809616at2"/>
<dbReference type="CDD" id="cd00609">
    <property type="entry name" value="AAT_like"/>
    <property type="match status" value="1"/>
</dbReference>
<dbReference type="Proteomes" id="UP000187344">
    <property type="component" value="Unassembled WGS sequence"/>
</dbReference>
<comment type="caution">
    <text evidence="11">The sequence shown here is derived from an EMBL/GenBank/DDBJ whole genome shotgun (WGS) entry which is preliminary data.</text>
</comment>
<dbReference type="Gene3D" id="3.40.640.10">
    <property type="entry name" value="Type I PLP-dependent aspartate aminotransferase-like (Major domain)"/>
    <property type="match status" value="1"/>
</dbReference>
<dbReference type="PANTHER" id="PTHR43643:SF3">
    <property type="entry name" value="HISTIDINOL-PHOSPHATE AMINOTRANSFERASE"/>
    <property type="match status" value="1"/>
</dbReference>
<accession>A0A1R0FBP0</accession>